<keyword evidence="10" id="KW-1185">Reference proteome</keyword>
<dbReference type="Proteomes" id="UP000015104">
    <property type="component" value="Unassembled WGS sequence"/>
</dbReference>
<evidence type="ECO:0000256" key="4">
    <source>
        <dbReference type="ARBA" id="ARBA00023015"/>
    </source>
</evidence>
<dbReference type="CDD" id="cd22918">
    <property type="entry name" value="HFD_TAF8"/>
    <property type="match status" value="1"/>
</dbReference>
<dbReference type="EnsemblMetazoa" id="tetur12g01160.1">
    <property type="protein sequence ID" value="tetur12g01160.1"/>
    <property type="gene ID" value="tetur12g01160"/>
</dbReference>
<dbReference type="EMBL" id="CAEY01000112">
    <property type="status" value="NOT_ANNOTATED_CDS"/>
    <property type="molecule type" value="Genomic_DNA"/>
</dbReference>
<dbReference type="eggNOG" id="KOG4336">
    <property type="taxonomic scope" value="Eukaryota"/>
</dbReference>
<keyword evidence="4" id="KW-0805">Transcription regulation</keyword>
<dbReference type="KEGG" id="tut:107364620"/>
<evidence type="ECO:0000256" key="3">
    <source>
        <dbReference type="ARBA" id="ARBA00017307"/>
    </source>
</evidence>
<dbReference type="PANTHER" id="PTHR46469">
    <property type="entry name" value="TRANSCRIPTION INITIATION FACTOR TFIID SUBUNIT 8"/>
    <property type="match status" value="1"/>
</dbReference>
<name>T1KIF3_TETUR</name>
<proteinExistence type="inferred from homology"/>
<evidence type="ECO:0000256" key="2">
    <source>
        <dbReference type="ARBA" id="ARBA00008767"/>
    </source>
</evidence>
<dbReference type="OMA" id="SAHNYCE"/>
<organism evidence="9 10">
    <name type="scientific">Tetranychus urticae</name>
    <name type="common">Two-spotted spider mite</name>
    <dbReference type="NCBI Taxonomy" id="32264"/>
    <lineage>
        <taxon>Eukaryota</taxon>
        <taxon>Metazoa</taxon>
        <taxon>Ecdysozoa</taxon>
        <taxon>Arthropoda</taxon>
        <taxon>Chelicerata</taxon>
        <taxon>Arachnida</taxon>
        <taxon>Acari</taxon>
        <taxon>Acariformes</taxon>
        <taxon>Trombidiformes</taxon>
        <taxon>Prostigmata</taxon>
        <taxon>Eleutherengona</taxon>
        <taxon>Raphignathae</taxon>
        <taxon>Tetranychoidea</taxon>
        <taxon>Tetranychidae</taxon>
        <taxon>Tetranychus</taxon>
    </lineage>
</organism>
<dbReference type="CDD" id="cd08049">
    <property type="entry name" value="TAF8"/>
    <property type="match status" value="1"/>
</dbReference>
<dbReference type="AlphaFoldDB" id="T1KIF3"/>
<protein>
    <recommendedName>
        <fullName evidence="3">Transcription initiation factor TFIID subunit 8</fullName>
    </recommendedName>
</protein>
<evidence type="ECO:0000256" key="1">
    <source>
        <dbReference type="ARBA" id="ARBA00004123"/>
    </source>
</evidence>
<gene>
    <name evidence="9" type="primary">107364620</name>
</gene>
<sequence length="279" mass="31248">MDGSVRRKILFSSICAICRENGFAYAEKPAVESLLEMLQALIFEIGRTSRQYCEHGGRTEPNVADIDIALVCLGIRSDSIPDYARRSERIALPPPGKAPSQPTPKILQAGEKKPLPPYIPDYFPSFPDAHAYIRTPTYKQPVTEYEAIREKSATQKRDVERALTRFMAKTGENSLSHSLFPDEQLTNLYPLIELKLRSNVYLEALLPKDQIFEDEDEDDSTVEEKESPRKSLKTSTSDEAQGGDTGEKSNAAGENNTTESEVLDNPYLREPKLYNASLS</sequence>
<evidence type="ECO:0000313" key="9">
    <source>
        <dbReference type="EnsemblMetazoa" id="tetur12g01160.1"/>
    </source>
</evidence>
<dbReference type="Pfam" id="PF07524">
    <property type="entry name" value="Bromo_TP"/>
    <property type="match status" value="1"/>
</dbReference>
<keyword evidence="5" id="KW-0804">Transcription</keyword>
<evidence type="ECO:0000256" key="5">
    <source>
        <dbReference type="ARBA" id="ARBA00023163"/>
    </source>
</evidence>
<dbReference type="HOGENOM" id="CLU_070829_0_0_1"/>
<dbReference type="InterPro" id="IPR019473">
    <property type="entry name" value="TFIID_su8_C"/>
</dbReference>
<dbReference type="GO" id="GO:0046982">
    <property type="term" value="F:protein heterodimerization activity"/>
    <property type="evidence" value="ECO:0007669"/>
    <property type="project" value="InterPro"/>
</dbReference>
<keyword evidence="6" id="KW-0539">Nucleus</keyword>
<dbReference type="Pfam" id="PF10406">
    <property type="entry name" value="TAF8_C"/>
    <property type="match status" value="1"/>
</dbReference>
<dbReference type="Gene3D" id="1.10.20.10">
    <property type="entry name" value="Histone, subunit A"/>
    <property type="match status" value="1"/>
</dbReference>
<evidence type="ECO:0000313" key="10">
    <source>
        <dbReference type="Proteomes" id="UP000015104"/>
    </source>
</evidence>
<dbReference type="SMART" id="SM00576">
    <property type="entry name" value="BTP"/>
    <property type="match status" value="1"/>
</dbReference>
<reference evidence="9" key="2">
    <citation type="submission" date="2015-06" db="UniProtKB">
        <authorList>
            <consortium name="EnsemblMetazoa"/>
        </authorList>
    </citation>
    <scope>IDENTIFICATION</scope>
</reference>
<dbReference type="STRING" id="32264.T1KIF3"/>
<dbReference type="OrthoDB" id="2193813at2759"/>
<dbReference type="SUPFAM" id="SSF47113">
    <property type="entry name" value="Histone-fold"/>
    <property type="match status" value="1"/>
</dbReference>
<dbReference type="InterPro" id="IPR006565">
    <property type="entry name" value="BTP"/>
</dbReference>
<dbReference type="InterPro" id="IPR037818">
    <property type="entry name" value="TAF8"/>
</dbReference>
<feature type="domain" description="Bromodomain associated" evidence="8">
    <location>
        <begin position="3"/>
        <end position="82"/>
    </location>
</feature>
<dbReference type="GO" id="GO:0005669">
    <property type="term" value="C:transcription factor TFIID complex"/>
    <property type="evidence" value="ECO:0007669"/>
    <property type="project" value="InterPro"/>
</dbReference>
<comment type="subcellular location">
    <subcellularLocation>
        <location evidence="1">Nucleus</location>
    </subcellularLocation>
</comment>
<dbReference type="PANTHER" id="PTHR46469:SF1">
    <property type="entry name" value="TRANSCRIPTION INITIATION FACTOR TFIID SUBUNIT 8"/>
    <property type="match status" value="1"/>
</dbReference>
<comment type="similarity">
    <text evidence="2">Belongs to the TAF8 family.</text>
</comment>
<evidence type="ECO:0000256" key="6">
    <source>
        <dbReference type="ARBA" id="ARBA00023242"/>
    </source>
</evidence>
<dbReference type="InterPro" id="IPR009072">
    <property type="entry name" value="Histone-fold"/>
</dbReference>
<feature type="region of interest" description="Disordered" evidence="7">
    <location>
        <begin position="213"/>
        <end position="279"/>
    </location>
</feature>
<dbReference type="GO" id="GO:0006367">
    <property type="term" value="P:transcription initiation at RNA polymerase II promoter"/>
    <property type="evidence" value="ECO:0007669"/>
    <property type="project" value="TreeGrafter"/>
</dbReference>
<reference evidence="10" key="1">
    <citation type="submission" date="2011-08" db="EMBL/GenBank/DDBJ databases">
        <authorList>
            <person name="Rombauts S."/>
        </authorList>
    </citation>
    <scope>NUCLEOTIDE SEQUENCE</scope>
    <source>
        <strain evidence="10">London</strain>
    </source>
</reference>
<accession>T1KIF3</accession>
<evidence type="ECO:0000259" key="8">
    <source>
        <dbReference type="SMART" id="SM00576"/>
    </source>
</evidence>
<evidence type="ECO:0000256" key="7">
    <source>
        <dbReference type="SAM" id="MobiDB-lite"/>
    </source>
</evidence>